<comment type="caution">
    <text evidence="4">The sequence shown here is derived from an EMBL/GenBank/DDBJ whole genome shotgun (WGS) entry which is preliminary data.</text>
</comment>
<dbReference type="CDD" id="cd00167">
    <property type="entry name" value="SANT"/>
    <property type="match status" value="2"/>
</dbReference>
<accession>A0ABR2L3W9</accession>
<dbReference type="PANTHER" id="PTHR45614:SF253">
    <property type="entry name" value="CHROMOSOME UNDETERMINED SCAFFOLD_38, WHOLE GENOME SHOTGUN SEQUENCE"/>
    <property type="match status" value="1"/>
</dbReference>
<feature type="domain" description="Myb-like" evidence="1">
    <location>
        <begin position="102"/>
        <end position="148"/>
    </location>
</feature>
<dbReference type="InterPro" id="IPR009057">
    <property type="entry name" value="Homeodomain-like_sf"/>
</dbReference>
<evidence type="ECO:0008006" key="6">
    <source>
        <dbReference type="Google" id="ProtNLM"/>
    </source>
</evidence>
<feature type="domain" description="HTH myb-type" evidence="3">
    <location>
        <begin position="42"/>
        <end position="100"/>
    </location>
</feature>
<evidence type="ECO:0000259" key="2">
    <source>
        <dbReference type="PROSITE" id="PS51293"/>
    </source>
</evidence>
<feature type="domain" description="HTH myb-type" evidence="3">
    <location>
        <begin position="101"/>
        <end position="152"/>
    </location>
</feature>
<dbReference type="Gene3D" id="1.10.10.60">
    <property type="entry name" value="Homeodomain-like"/>
    <property type="match status" value="2"/>
</dbReference>
<dbReference type="EMBL" id="JAPFFF010000001">
    <property type="protein sequence ID" value="KAK8898033.1"/>
    <property type="molecule type" value="Genomic_DNA"/>
</dbReference>
<dbReference type="PROSITE" id="PS51294">
    <property type="entry name" value="HTH_MYB"/>
    <property type="match status" value="2"/>
</dbReference>
<sequence length="201" mass="23617">MFNNAPNIFQQSNYGGSQIPINLNYFNAANDQKNNQLDKSQAPHRTRFPFSAKEDQLLIQLVKQFGINDKINWYYIAMHIEGRSARQCRERYQLYLSEGIKRKEKWTKEEDELLLEKYSALGPKWKKMEQYFEGRTSYSIKNRYISLKKKKNKASPQDLPDQVLPKTSNVIKRYCLPLKFKKDLPPSADGKDFLSVVNNII</sequence>
<dbReference type="SUPFAM" id="SSF46689">
    <property type="entry name" value="Homeodomain-like"/>
    <property type="match status" value="1"/>
</dbReference>
<gene>
    <name evidence="4" type="ORF">M9Y10_000293</name>
</gene>
<dbReference type="SMART" id="SM00717">
    <property type="entry name" value="SANT"/>
    <property type="match status" value="2"/>
</dbReference>
<feature type="domain" description="SANT" evidence="2">
    <location>
        <begin position="101"/>
        <end position="152"/>
    </location>
</feature>
<evidence type="ECO:0000313" key="5">
    <source>
        <dbReference type="Proteomes" id="UP001470230"/>
    </source>
</evidence>
<evidence type="ECO:0000259" key="3">
    <source>
        <dbReference type="PROSITE" id="PS51294"/>
    </source>
</evidence>
<dbReference type="Proteomes" id="UP001470230">
    <property type="component" value="Unassembled WGS sequence"/>
</dbReference>
<proteinExistence type="predicted"/>
<evidence type="ECO:0000313" key="4">
    <source>
        <dbReference type="EMBL" id="KAK8898033.1"/>
    </source>
</evidence>
<feature type="domain" description="Myb-like" evidence="1">
    <location>
        <begin position="42"/>
        <end position="96"/>
    </location>
</feature>
<reference evidence="4 5" key="1">
    <citation type="submission" date="2024-04" db="EMBL/GenBank/DDBJ databases">
        <title>Tritrichomonas musculus Genome.</title>
        <authorList>
            <person name="Alves-Ferreira E."/>
            <person name="Grigg M."/>
            <person name="Lorenzi H."/>
            <person name="Galac M."/>
        </authorList>
    </citation>
    <scope>NUCLEOTIDE SEQUENCE [LARGE SCALE GENOMIC DNA]</scope>
    <source>
        <strain evidence="4 5">EAF2021</strain>
    </source>
</reference>
<keyword evidence="5" id="KW-1185">Reference proteome</keyword>
<dbReference type="Pfam" id="PF00249">
    <property type="entry name" value="Myb_DNA-binding"/>
    <property type="match status" value="2"/>
</dbReference>
<dbReference type="InterPro" id="IPR017884">
    <property type="entry name" value="SANT_dom"/>
</dbReference>
<dbReference type="PANTHER" id="PTHR45614">
    <property type="entry name" value="MYB PROTEIN-RELATED"/>
    <property type="match status" value="1"/>
</dbReference>
<evidence type="ECO:0000259" key="1">
    <source>
        <dbReference type="PROSITE" id="PS50090"/>
    </source>
</evidence>
<organism evidence="4 5">
    <name type="scientific">Tritrichomonas musculus</name>
    <dbReference type="NCBI Taxonomy" id="1915356"/>
    <lineage>
        <taxon>Eukaryota</taxon>
        <taxon>Metamonada</taxon>
        <taxon>Parabasalia</taxon>
        <taxon>Tritrichomonadida</taxon>
        <taxon>Tritrichomonadidae</taxon>
        <taxon>Tritrichomonas</taxon>
    </lineage>
</organism>
<dbReference type="InterPro" id="IPR001005">
    <property type="entry name" value="SANT/Myb"/>
</dbReference>
<name>A0ABR2L3W9_9EUKA</name>
<dbReference type="InterPro" id="IPR017930">
    <property type="entry name" value="Myb_dom"/>
</dbReference>
<dbReference type="PROSITE" id="PS51293">
    <property type="entry name" value="SANT"/>
    <property type="match status" value="1"/>
</dbReference>
<dbReference type="PROSITE" id="PS50090">
    <property type="entry name" value="MYB_LIKE"/>
    <property type="match status" value="2"/>
</dbReference>
<dbReference type="InterPro" id="IPR050560">
    <property type="entry name" value="MYB_TF"/>
</dbReference>
<protein>
    <recommendedName>
        <fullName evidence="6">Myb-like DNA-binding domain containing protein</fullName>
    </recommendedName>
</protein>